<dbReference type="EMBL" id="JANHOG010001041">
    <property type="protein sequence ID" value="KAJ3545882.1"/>
    <property type="molecule type" value="Genomic_DNA"/>
</dbReference>
<evidence type="ECO:0000313" key="2">
    <source>
        <dbReference type="Proteomes" id="UP001148662"/>
    </source>
</evidence>
<accession>A0ACC1SSZ0</accession>
<keyword evidence="2" id="KW-1185">Reference proteome</keyword>
<comment type="caution">
    <text evidence="1">The sequence shown here is derived from an EMBL/GenBank/DDBJ whole genome shotgun (WGS) entry which is preliminary data.</text>
</comment>
<reference evidence="1" key="1">
    <citation type="submission" date="2022-07" db="EMBL/GenBank/DDBJ databases">
        <title>Genome Sequence of Phlebia brevispora.</title>
        <authorList>
            <person name="Buettner E."/>
        </authorList>
    </citation>
    <scope>NUCLEOTIDE SEQUENCE</scope>
    <source>
        <strain evidence="1">MPL23</strain>
    </source>
</reference>
<dbReference type="Proteomes" id="UP001148662">
    <property type="component" value="Unassembled WGS sequence"/>
</dbReference>
<gene>
    <name evidence="1" type="ORF">NM688_g5573</name>
</gene>
<name>A0ACC1SSZ0_9APHY</name>
<evidence type="ECO:0000313" key="1">
    <source>
        <dbReference type="EMBL" id="KAJ3545882.1"/>
    </source>
</evidence>
<sequence>MEADIPTQFSSVEANTSMRFTSSRLAFSRSGGAAWDLHAHAVIVSVFNDHYLTVVDTYGRELHKEKIHPGWKYSCDESPCYVIKWGPGLHPISTWMQLRFPHDNCGEFWRFVGRLYASSIASLLHLQSFCVVSLSSSHLSPKLPLFIRVPQGYQYRFIFHMTQSVLLNPITVTSIEFEPGLRRNRHALPTHKRHLRPLEQTIPSTKDVRDRRGRQASSLLAGSLFAPTLLRRWPPSRVLRRRFDLPEEIGGFKSAGSTHPSACIRSARRHIAIHVQLQRKWTLARSGYSRPKYVGQFDFDGFDDWHHGSATSFWVSHPPLRTYLVQTVRREVVLERWWIDIYTSDRGRSTDKLECPTVTNEPWTPTAVGHLVVAMKYHQTFELGGFACSVNCLDFSCVADFLAIGDDKGVVTIVDYIRKVIILQLGRPQAVAVTAIKWHKRDSNVLFCGYGDGGIVIFDMTVDSENAWTLNQAPDVLLLQVDYPSSSAIYQNHVDIWQSAERLTLPPSSTDAEHDASPRSLQFLENGTYLAVTYEAGGIFCLHIQRRAIVWSIHPRSNVGRARVSADRTLVVVSNLYNGVDCYDTKTGLLIHTYELSLPQNLAIPVEFIHGSHDVACGSTCGLVTIWDAKGSVLRDSLYHESGELILSLACVERRGKHYIACGPSEAGDATKIKVWAVNEPYPPIPVAKSDPVSHKPESFLRNNCIAILILFLALAITASAAVFASHRGDEIFR</sequence>
<proteinExistence type="predicted"/>
<protein>
    <submittedName>
        <fullName evidence="1">Uncharacterized protein</fullName>
    </submittedName>
</protein>
<organism evidence="1 2">
    <name type="scientific">Phlebia brevispora</name>
    <dbReference type="NCBI Taxonomy" id="194682"/>
    <lineage>
        <taxon>Eukaryota</taxon>
        <taxon>Fungi</taxon>
        <taxon>Dikarya</taxon>
        <taxon>Basidiomycota</taxon>
        <taxon>Agaricomycotina</taxon>
        <taxon>Agaricomycetes</taxon>
        <taxon>Polyporales</taxon>
        <taxon>Meruliaceae</taxon>
        <taxon>Phlebia</taxon>
    </lineage>
</organism>